<dbReference type="SUPFAM" id="SSF53254">
    <property type="entry name" value="Phosphoglycerate mutase-like"/>
    <property type="match status" value="1"/>
</dbReference>
<dbReference type="InterPro" id="IPR029033">
    <property type="entry name" value="His_PPase_superfam"/>
</dbReference>
<gene>
    <name evidence="1" type="ORF">ETU37_16620</name>
</gene>
<protein>
    <recommendedName>
        <fullName evidence="3">Histidine phosphatase family protein</fullName>
    </recommendedName>
</protein>
<dbReference type="Gene3D" id="3.40.50.1240">
    <property type="entry name" value="Phosphoglycerate mutase-like"/>
    <property type="match status" value="1"/>
</dbReference>
<comment type="caution">
    <text evidence="1">The sequence shown here is derived from an EMBL/GenBank/DDBJ whole genome shotgun (WGS) entry which is preliminary data.</text>
</comment>
<evidence type="ECO:0008006" key="3">
    <source>
        <dbReference type="Google" id="ProtNLM"/>
    </source>
</evidence>
<organism evidence="1 2">
    <name type="scientific">Nocardioides iriomotensis</name>
    <dbReference type="NCBI Taxonomy" id="715784"/>
    <lineage>
        <taxon>Bacteria</taxon>
        <taxon>Bacillati</taxon>
        <taxon>Actinomycetota</taxon>
        <taxon>Actinomycetes</taxon>
        <taxon>Propionibacteriales</taxon>
        <taxon>Nocardioidaceae</taxon>
        <taxon>Nocardioides</taxon>
    </lineage>
</organism>
<dbReference type="AlphaFoldDB" id="A0A4Q5IWQ7"/>
<evidence type="ECO:0000313" key="1">
    <source>
        <dbReference type="EMBL" id="RYU10522.1"/>
    </source>
</evidence>
<accession>A0A4Q5IWQ7</accession>
<dbReference type="EMBL" id="SDPU01000029">
    <property type="protein sequence ID" value="RYU10522.1"/>
    <property type="molecule type" value="Genomic_DNA"/>
</dbReference>
<name>A0A4Q5IWQ7_9ACTN</name>
<sequence>MRYVELFRHTDNDGDALTPEGVAAAEAIGRERLSPPYALFGSTGAHRATQMVEILRRAARQEDVPVTVTAGLRSSVEDRWRAAAKGAGKGATVERMRAVDADLVEKESLLLGRALRAVLDALPDGGRALVVGHSPTNEAAVLGLTGDVVGPLGKGDAVLVTEDRDDVQVRPMPSVGSP</sequence>
<proteinExistence type="predicted"/>
<keyword evidence="2" id="KW-1185">Reference proteome</keyword>
<evidence type="ECO:0000313" key="2">
    <source>
        <dbReference type="Proteomes" id="UP000291189"/>
    </source>
</evidence>
<dbReference type="OrthoDB" id="3824136at2"/>
<reference evidence="1 2" key="1">
    <citation type="submission" date="2019-01" db="EMBL/GenBank/DDBJ databases">
        <title>Nocardioides guangzhouensis sp. nov., an actinobacterium isolated from soil.</title>
        <authorList>
            <person name="Fu Y."/>
            <person name="Cai Y."/>
            <person name="Lin Z."/>
            <person name="Chen P."/>
        </authorList>
    </citation>
    <scope>NUCLEOTIDE SEQUENCE [LARGE SCALE GENOMIC DNA]</scope>
    <source>
        <strain evidence="1 2">NBRC 105384</strain>
    </source>
</reference>
<dbReference type="RefSeq" id="WP_129988477.1">
    <property type="nucleotide sequence ID" value="NZ_SDPU01000029.1"/>
</dbReference>
<dbReference type="Proteomes" id="UP000291189">
    <property type="component" value="Unassembled WGS sequence"/>
</dbReference>